<keyword evidence="1" id="KW-0472">Membrane</keyword>
<sequence length="146" mass="17244">MNLHRVTYPIFTEDGSRESERIRHIYMAVCSLLVPSDCLIHVVINQIWGRKFWGRKCMIFVRKLGEFSYIFHIPDAATRSWVLQRGLWHVDDYICLLILVSLWFLYLYRKQHDSGIVTLKNIPSQLYSIIRIKWIASGLGKPSYVN</sequence>
<gene>
    <name evidence="2" type="primary">A02p043010.1_BraROA</name>
    <name evidence="2" type="ORF">IGI04_007620</name>
</gene>
<keyword evidence="1" id="KW-1133">Transmembrane helix</keyword>
<comment type="caution">
    <text evidence="2">The sequence shown here is derived from an EMBL/GenBank/DDBJ whole genome shotgun (WGS) entry which is preliminary data.</text>
</comment>
<reference evidence="2 3" key="1">
    <citation type="submission" date="2021-03" db="EMBL/GenBank/DDBJ databases">
        <authorList>
            <person name="King G.J."/>
            <person name="Bancroft I."/>
            <person name="Baten A."/>
            <person name="Bloomfield J."/>
            <person name="Borpatragohain P."/>
            <person name="He Z."/>
            <person name="Irish N."/>
            <person name="Irwin J."/>
            <person name="Liu K."/>
            <person name="Mauleon R.P."/>
            <person name="Moore J."/>
            <person name="Morris R."/>
            <person name="Ostergaard L."/>
            <person name="Wang B."/>
            <person name="Wells R."/>
        </authorList>
    </citation>
    <scope>NUCLEOTIDE SEQUENCE [LARGE SCALE GENOMIC DNA]</scope>
    <source>
        <strain evidence="2">R-o-18</strain>
        <tissue evidence="2">Leaf</tissue>
    </source>
</reference>
<protein>
    <recommendedName>
        <fullName evidence="4">DUF4283 domain-containing protein</fullName>
    </recommendedName>
</protein>
<dbReference type="EMBL" id="JADBGQ010000002">
    <property type="protein sequence ID" value="KAG5411301.1"/>
    <property type="molecule type" value="Genomic_DNA"/>
</dbReference>
<dbReference type="Proteomes" id="UP000823674">
    <property type="component" value="Chromosome A02"/>
</dbReference>
<evidence type="ECO:0000256" key="1">
    <source>
        <dbReference type="SAM" id="Phobius"/>
    </source>
</evidence>
<keyword evidence="3" id="KW-1185">Reference proteome</keyword>
<name>A0ABQ7NK87_BRACM</name>
<feature type="transmembrane region" description="Helical" evidence="1">
    <location>
        <begin position="90"/>
        <end position="108"/>
    </location>
</feature>
<evidence type="ECO:0000313" key="2">
    <source>
        <dbReference type="EMBL" id="KAG5411301.1"/>
    </source>
</evidence>
<keyword evidence="1" id="KW-0812">Transmembrane</keyword>
<proteinExistence type="predicted"/>
<accession>A0ABQ7NK87</accession>
<evidence type="ECO:0008006" key="4">
    <source>
        <dbReference type="Google" id="ProtNLM"/>
    </source>
</evidence>
<organism evidence="2 3">
    <name type="scientific">Brassica rapa subsp. trilocularis</name>
    <dbReference type="NCBI Taxonomy" id="1813537"/>
    <lineage>
        <taxon>Eukaryota</taxon>
        <taxon>Viridiplantae</taxon>
        <taxon>Streptophyta</taxon>
        <taxon>Embryophyta</taxon>
        <taxon>Tracheophyta</taxon>
        <taxon>Spermatophyta</taxon>
        <taxon>Magnoliopsida</taxon>
        <taxon>eudicotyledons</taxon>
        <taxon>Gunneridae</taxon>
        <taxon>Pentapetalae</taxon>
        <taxon>rosids</taxon>
        <taxon>malvids</taxon>
        <taxon>Brassicales</taxon>
        <taxon>Brassicaceae</taxon>
        <taxon>Brassiceae</taxon>
        <taxon>Brassica</taxon>
    </lineage>
</organism>
<evidence type="ECO:0000313" key="3">
    <source>
        <dbReference type="Proteomes" id="UP000823674"/>
    </source>
</evidence>
<feature type="transmembrane region" description="Helical" evidence="1">
    <location>
        <begin position="25"/>
        <end position="44"/>
    </location>
</feature>